<organism evidence="2 3">
    <name type="scientific">Undibacterium squillarum</name>
    <dbReference type="NCBI Taxonomy" id="1131567"/>
    <lineage>
        <taxon>Bacteria</taxon>
        <taxon>Pseudomonadati</taxon>
        <taxon>Pseudomonadota</taxon>
        <taxon>Betaproteobacteria</taxon>
        <taxon>Burkholderiales</taxon>
        <taxon>Oxalobacteraceae</taxon>
        <taxon>Undibacterium</taxon>
    </lineage>
</organism>
<accession>A0ABQ2XTV9</accession>
<dbReference type="PROSITE" id="PS51257">
    <property type="entry name" value="PROKAR_LIPOPROTEIN"/>
    <property type="match status" value="1"/>
</dbReference>
<gene>
    <name evidence="2" type="ORF">GCM10010946_09030</name>
</gene>
<dbReference type="Proteomes" id="UP000653343">
    <property type="component" value="Unassembled WGS sequence"/>
</dbReference>
<feature type="signal peptide" evidence="1">
    <location>
        <begin position="1"/>
        <end position="19"/>
    </location>
</feature>
<evidence type="ECO:0000256" key="1">
    <source>
        <dbReference type="SAM" id="SignalP"/>
    </source>
</evidence>
<keyword evidence="3" id="KW-1185">Reference proteome</keyword>
<sequence length="139" mass="15344">MAKKLAGIILLTAAVSGCAQYGAMGTNPIVGGGFVDMDGIGKLHKVYYMSTPFAKNNISDSMMVRCAEIAKSKNKPYFAMYNNLMDAIRDKKEYEPVVWSHLLMSESEVYILLSENDQSGYFNAEKILQDLGQKVKGSK</sequence>
<feature type="chain" id="PRO_5046101344" evidence="1">
    <location>
        <begin position="20"/>
        <end position="139"/>
    </location>
</feature>
<keyword evidence="1" id="KW-0732">Signal</keyword>
<reference evidence="3" key="1">
    <citation type="journal article" date="2019" name="Int. J. Syst. Evol. Microbiol.">
        <title>The Global Catalogue of Microorganisms (GCM) 10K type strain sequencing project: providing services to taxonomists for standard genome sequencing and annotation.</title>
        <authorList>
            <consortium name="The Broad Institute Genomics Platform"/>
            <consortium name="The Broad Institute Genome Sequencing Center for Infectious Disease"/>
            <person name="Wu L."/>
            <person name="Ma J."/>
        </authorList>
    </citation>
    <scope>NUCLEOTIDE SEQUENCE [LARGE SCALE GENOMIC DNA]</scope>
    <source>
        <strain evidence="3">KCTC 23917</strain>
    </source>
</reference>
<evidence type="ECO:0000313" key="3">
    <source>
        <dbReference type="Proteomes" id="UP000653343"/>
    </source>
</evidence>
<evidence type="ECO:0000313" key="2">
    <source>
        <dbReference type="EMBL" id="GGX34080.1"/>
    </source>
</evidence>
<protein>
    <submittedName>
        <fullName evidence="2">Uncharacterized protein</fullName>
    </submittedName>
</protein>
<proteinExistence type="predicted"/>
<comment type="caution">
    <text evidence="2">The sequence shown here is derived from an EMBL/GenBank/DDBJ whole genome shotgun (WGS) entry which is preliminary data.</text>
</comment>
<dbReference type="EMBL" id="BMYU01000002">
    <property type="protein sequence ID" value="GGX34080.1"/>
    <property type="molecule type" value="Genomic_DNA"/>
</dbReference>
<dbReference type="RefSeq" id="WP_189355863.1">
    <property type="nucleotide sequence ID" value="NZ_BMYU01000002.1"/>
</dbReference>
<name>A0ABQ2XTV9_9BURK</name>